<evidence type="ECO:0000313" key="1">
    <source>
        <dbReference type="EMBL" id="KAF3705734.1"/>
    </source>
</evidence>
<protein>
    <submittedName>
        <fullName evidence="1">Uncharacterized protein</fullName>
    </submittedName>
</protein>
<name>A0A6G1QTB3_CHAAH</name>
<dbReference type="AlphaFoldDB" id="A0A6G1QTB3"/>
<organism evidence="1 2">
    <name type="scientific">Channa argus</name>
    <name type="common">Northern snakehead</name>
    <name type="synonym">Ophicephalus argus</name>
    <dbReference type="NCBI Taxonomy" id="215402"/>
    <lineage>
        <taxon>Eukaryota</taxon>
        <taxon>Metazoa</taxon>
        <taxon>Chordata</taxon>
        <taxon>Craniata</taxon>
        <taxon>Vertebrata</taxon>
        <taxon>Euteleostomi</taxon>
        <taxon>Actinopterygii</taxon>
        <taxon>Neopterygii</taxon>
        <taxon>Teleostei</taxon>
        <taxon>Neoteleostei</taxon>
        <taxon>Acanthomorphata</taxon>
        <taxon>Anabantaria</taxon>
        <taxon>Anabantiformes</taxon>
        <taxon>Channoidei</taxon>
        <taxon>Channidae</taxon>
        <taxon>Channa</taxon>
    </lineage>
</organism>
<dbReference type="Proteomes" id="UP000503349">
    <property type="component" value="Chromosome 22"/>
</dbReference>
<evidence type="ECO:0000313" key="2">
    <source>
        <dbReference type="Proteomes" id="UP000503349"/>
    </source>
</evidence>
<dbReference type="EMBL" id="CM015733">
    <property type="protein sequence ID" value="KAF3705734.1"/>
    <property type="molecule type" value="Genomic_DNA"/>
</dbReference>
<gene>
    <name evidence="1" type="ORF">EXN66_Car021425</name>
</gene>
<proteinExistence type="predicted"/>
<accession>A0A6G1QTB3</accession>
<reference evidence="1 2" key="1">
    <citation type="submission" date="2019-02" db="EMBL/GenBank/DDBJ databases">
        <title>Opniocepnalus argus genome.</title>
        <authorList>
            <person name="Zhou C."/>
            <person name="Xiao S."/>
        </authorList>
    </citation>
    <scope>NUCLEOTIDE SEQUENCE [LARGE SCALE GENOMIC DNA]</scope>
    <source>
        <strain evidence="1">OARG1902GOOAL</strain>
        <tissue evidence="1">Muscle</tissue>
    </source>
</reference>
<sequence length="52" mass="5617">MCMHTCGLTYQCRTQCVVYVCLQVSALPIGEVWLCCFEVNLLLSDGTGVGTG</sequence>
<reference evidence="2" key="2">
    <citation type="submission" date="2019-02" db="EMBL/GenBank/DDBJ databases">
        <title>Opniocepnalus argus Var Kimnra genome.</title>
        <authorList>
            <person name="Zhou C."/>
            <person name="Xiao S."/>
        </authorList>
    </citation>
    <scope>NUCLEOTIDE SEQUENCE [LARGE SCALE GENOMIC DNA]</scope>
</reference>
<keyword evidence="2" id="KW-1185">Reference proteome</keyword>